<keyword evidence="5" id="KW-1185">Reference proteome</keyword>
<organism evidence="4 5">
    <name type="scientific">Paramecium octaurelia</name>
    <dbReference type="NCBI Taxonomy" id="43137"/>
    <lineage>
        <taxon>Eukaryota</taxon>
        <taxon>Sar</taxon>
        <taxon>Alveolata</taxon>
        <taxon>Ciliophora</taxon>
        <taxon>Intramacronucleata</taxon>
        <taxon>Oligohymenophorea</taxon>
        <taxon>Peniculida</taxon>
        <taxon>Parameciidae</taxon>
        <taxon>Paramecium</taxon>
    </lineage>
</organism>
<keyword evidence="1" id="KW-0880">Kelch repeat</keyword>
<reference evidence="4" key="1">
    <citation type="submission" date="2021-01" db="EMBL/GenBank/DDBJ databases">
        <authorList>
            <consortium name="Genoscope - CEA"/>
            <person name="William W."/>
        </authorList>
    </citation>
    <scope>NUCLEOTIDE SEQUENCE</scope>
</reference>
<feature type="compositionally biased region" description="Low complexity" evidence="3">
    <location>
        <begin position="47"/>
        <end position="56"/>
    </location>
</feature>
<dbReference type="Pfam" id="PF24681">
    <property type="entry name" value="Kelch_KLHDC2_KLHL20_DRC7"/>
    <property type="match status" value="1"/>
</dbReference>
<gene>
    <name evidence="4" type="ORF">POCTA_138.1.T1570074</name>
</gene>
<dbReference type="EMBL" id="CAJJDP010000159">
    <property type="protein sequence ID" value="CAD8212285.1"/>
    <property type="molecule type" value="Genomic_DNA"/>
</dbReference>
<evidence type="ECO:0000256" key="2">
    <source>
        <dbReference type="ARBA" id="ARBA00022737"/>
    </source>
</evidence>
<evidence type="ECO:0000313" key="5">
    <source>
        <dbReference type="Proteomes" id="UP000683925"/>
    </source>
</evidence>
<dbReference type="OrthoDB" id="286745at2759"/>
<feature type="region of interest" description="Disordered" evidence="3">
    <location>
        <begin position="345"/>
        <end position="372"/>
    </location>
</feature>
<proteinExistence type="predicted"/>
<protein>
    <recommendedName>
        <fullName evidence="6">Kelch motif family protein</fullName>
    </recommendedName>
</protein>
<name>A0A8S1YE01_PAROT</name>
<accession>A0A8S1YE01</accession>
<comment type="caution">
    <text evidence="4">The sequence shown here is derived from an EMBL/GenBank/DDBJ whole genome shotgun (WGS) entry which is preliminary data.</text>
</comment>
<dbReference type="OMA" id="ENQMVLF"/>
<feature type="region of interest" description="Disordered" evidence="3">
    <location>
        <begin position="38"/>
        <end position="58"/>
    </location>
</feature>
<sequence>MTEQLLDILNKTSYQQFLFFSLTSQLFRFISCTQKKSQQQRRKDSSELSPLSPPSSQVQETQYKYLPLMTKAIKDELDPKWQECKLLGKNYTPRSNSAIAIHDNHLYLYGGYQQAEGILQDFYKLNMNGDSYFWRIIKCEYEPGPRCRHSLYAYKSCLYLFGGQIADSISTNEIFVHDVNQRFWKKLEINDSYPQPLDSYSSAVYSDKLFIFGGFYTSDICKHSNELYSFNFNLNNWIKLNRSKGRQPLPRDASSIAIHNQILYMFGGKNGDIRFNDLWQFDLSKQEWNSIPICGSSDIPMNRSGHSLVAYEGQLVLFGGIHDITWELDDLLTFNISKQEWKTINQDTSRRKDMEVPSPIKSNQSPQSKRKSVKFTPIIRPFNLRKSSCQSPKKVRSFTQSQQYYFPKSQNVIMNEAHKKHDSSIIPSKNHVQERRKSDCLKKKAAMLKLFDVETNKRDSFQDDCNITEKLKTSILLIGNPKQDLKLAKGTLTEFGKQIISKFILPLCNGKNVISGKKPCARDGHAIAVLENQMVLFGGDRHTMSFNDLFILNLSQI</sequence>
<evidence type="ECO:0008006" key="6">
    <source>
        <dbReference type="Google" id="ProtNLM"/>
    </source>
</evidence>
<dbReference type="Proteomes" id="UP000683925">
    <property type="component" value="Unassembled WGS sequence"/>
</dbReference>
<evidence type="ECO:0000256" key="3">
    <source>
        <dbReference type="SAM" id="MobiDB-lite"/>
    </source>
</evidence>
<dbReference type="PANTHER" id="PTHR46228:SF2">
    <property type="entry name" value="KELCH REPEAT PROTEIN (AFU_ORTHOLOGUE AFUA_4G14350)"/>
    <property type="match status" value="1"/>
</dbReference>
<keyword evidence="2" id="KW-0677">Repeat</keyword>
<evidence type="ECO:0000313" key="4">
    <source>
        <dbReference type="EMBL" id="CAD8212285.1"/>
    </source>
</evidence>
<evidence type="ECO:0000256" key="1">
    <source>
        <dbReference type="ARBA" id="ARBA00022441"/>
    </source>
</evidence>
<dbReference type="AlphaFoldDB" id="A0A8S1YE01"/>
<dbReference type="PANTHER" id="PTHR46228">
    <property type="entry name" value="KELCH DOMAIN-CONTAINING PROTEIN"/>
    <property type="match status" value="1"/>
</dbReference>